<gene>
    <name evidence="5" type="ORF">HPB48_013131</name>
</gene>
<feature type="domain" description="CUB" evidence="4">
    <location>
        <begin position="36"/>
        <end position="154"/>
    </location>
</feature>
<keyword evidence="6" id="KW-1185">Reference proteome</keyword>
<dbReference type="CDD" id="cd00112">
    <property type="entry name" value="LDLa"/>
    <property type="match status" value="1"/>
</dbReference>
<proteinExistence type="predicted"/>
<dbReference type="InterPro" id="IPR023415">
    <property type="entry name" value="LDLR_class-A_CS"/>
</dbReference>
<dbReference type="InterPro" id="IPR036055">
    <property type="entry name" value="LDL_receptor-like_sf"/>
</dbReference>
<dbReference type="InterPro" id="IPR000859">
    <property type="entry name" value="CUB_dom"/>
</dbReference>
<evidence type="ECO:0000256" key="3">
    <source>
        <dbReference type="SAM" id="SignalP"/>
    </source>
</evidence>
<comment type="caution">
    <text evidence="2">Lacks conserved residue(s) required for the propagation of feature annotation.</text>
</comment>
<feature type="signal peptide" evidence="3">
    <location>
        <begin position="1"/>
        <end position="19"/>
    </location>
</feature>
<accession>A0A9J6FXY3</accession>
<dbReference type="Gene3D" id="2.60.120.290">
    <property type="entry name" value="Spermadhesin, CUB domain"/>
    <property type="match status" value="1"/>
</dbReference>
<feature type="chain" id="PRO_5039900980" description="CUB domain-containing protein" evidence="3">
    <location>
        <begin position="20"/>
        <end position="207"/>
    </location>
</feature>
<evidence type="ECO:0000259" key="4">
    <source>
        <dbReference type="PROSITE" id="PS01180"/>
    </source>
</evidence>
<dbReference type="PROSITE" id="PS50068">
    <property type="entry name" value="LDLRA_2"/>
    <property type="match status" value="1"/>
</dbReference>
<dbReference type="Pfam" id="PF00431">
    <property type="entry name" value="CUB"/>
    <property type="match status" value="1"/>
</dbReference>
<feature type="disulfide bond" evidence="2">
    <location>
        <begin position="168"/>
        <end position="186"/>
    </location>
</feature>
<dbReference type="SUPFAM" id="SSF57424">
    <property type="entry name" value="LDL receptor-like module"/>
    <property type="match status" value="1"/>
</dbReference>
<dbReference type="PANTHER" id="PTHR24652:SF69">
    <property type="entry name" value="CUB DOMAIN-CONTAINING PROTEIN"/>
    <property type="match status" value="1"/>
</dbReference>
<evidence type="ECO:0000313" key="6">
    <source>
        <dbReference type="Proteomes" id="UP000821853"/>
    </source>
</evidence>
<comment type="caution">
    <text evidence="5">The sequence shown here is derived from an EMBL/GenBank/DDBJ whole genome shotgun (WGS) entry which is preliminary data.</text>
</comment>
<dbReference type="Gene3D" id="4.10.400.10">
    <property type="entry name" value="Low-density Lipoprotein Receptor"/>
    <property type="match status" value="1"/>
</dbReference>
<dbReference type="OMA" id="IIACSHE"/>
<organism evidence="5 6">
    <name type="scientific">Haemaphysalis longicornis</name>
    <name type="common">Bush tick</name>
    <dbReference type="NCBI Taxonomy" id="44386"/>
    <lineage>
        <taxon>Eukaryota</taxon>
        <taxon>Metazoa</taxon>
        <taxon>Ecdysozoa</taxon>
        <taxon>Arthropoda</taxon>
        <taxon>Chelicerata</taxon>
        <taxon>Arachnida</taxon>
        <taxon>Acari</taxon>
        <taxon>Parasitiformes</taxon>
        <taxon>Ixodida</taxon>
        <taxon>Ixodoidea</taxon>
        <taxon>Ixodidae</taxon>
        <taxon>Haemaphysalinae</taxon>
        <taxon>Haemaphysalis</taxon>
    </lineage>
</organism>
<dbReference type="InterPro" id="IPR002172">
    <property type="entry name" value="LDrepeatLR_classA_rpt"/>
</dbReference>
<dbReference type="SUPFAM" id="SSF49854">
    <property type="entry name" value="Spermadhesin, CUB domain"/>
    <property type="match status" value="1"/>
</dbReference>
<evidence type="ECO:0000313" key="5">
    <source>
        <dbReference type="EMBL" id="KAH9367248.1"/>
    </source>
</evidence>
<feature type="disulfide bond" evidence="2">
    <location>
        <begin position="161"/>
        <end position="173"/>
    </location>
</feature>
<dbReference type="PANTHER" id="PTHR24652">
    <property type="entry name" value="LOW-DENSITY LIPOPROTEIN RECEPTOR CLASS A DOMAIN-CONTAINING PROTEIN 2"/>
    <property type="match status" value="1"/>
</dbReference>
<dbReference type="InterPro" id="IPR035914">
    <property type="entry name" value="Sperma_CUB_dom_sf"/>
</dbReference>
<protein>
    <recommendedName>
        <fullName evidence="4">CUB domain-containing protein</fullName>
    </recommendedName>
</protein>
<dbReference type="VEuPathDB" id="VectorBase:HLOH_056431"/>
<reference evidence="5 6" key="1">
    <citation type="journal article" date="2020" name="Cell">
        <title>Large-Scale Comparative Analyses of Tick Genomes Elucidate Their Genetic Diversity and Vector Capacities.</title>
        <authorList>
            <consortium name="Tick Genome and Microbiome Consortium (TIGMIC)"/>
            <person name="Jia N."/>
            <person name="Wang J."/>
            <person name="Shi W."/>
            <person name="Du L."/>
            <person name="Sun Y."/>
            <person name="Zhan W."/>
            <person name="Jiang J.F."/>
            <person name="Wang Q."/>
            <person name="Zhang B."/>
            <person name="Ji P."/>
            <person name="Bell-Sakyi L."/>
            <person name="Cui X.M."/>
            <person name="Yuan T.T."/>
            <person name="Jiang B.G."/>
            <person name="Yang W.F."/>
            <person name="Lam T.T."/>
            <person name="Chang Q.C."/>
            <person name="Ding S.J."/>
            <person name="Wang X.J."/>
            <person name="Zhu J.G."/>
            <person name="Ruan X.D."/>
            <person name="Zhao L."/>
            <person name="Wei J.T."/>
            <person name="Ye R.Z."/>
            <person name="Que T.C."/>
            <person name="Du C.H."/>
            <person name="Zhou Y.H."/>
            <person name="Cheng J.X."/>
            <person name="Dai P.F."/>
            <person name="Guo W.B."/>
            <person name="Han X.H."/>
            <person name="Huang E.J."/>
            <person name="Li L.F."/>
            <person name="Wei W."/>
            <person name="Gao Y.C."/>
            <person name="Liu J.Z."/>
            <person name="Shao H.Z."/>
            <person name="Wang X."/>
            <person name="Wang C.C."/>
            <person name="Yang T.C."/>
            <person name="Huo Q.B."/>
            <person name="Li W."/>
            <person name="Chen H.Y."/>
            <person name="Chen S.E."/>
            <person name="Zhou L.G."/>
            <person name="Ni X.B."/>
            <person name="Tian J.H."/>
            <person name="Sheng Y."/>
            <person name="Liu T."/>
            <person name="Pan Y.S."/>
            <person name="Xia L.Y."/>
            <person name="Li J."/>
            <person name="Zhao F."/>
            <person name="Cao W.C."/>
        </authorList>
    </citation>
    <scope>NUCLEOTIDE SEQUENCE [LARGE SCALE GENOMIC DNA]</scope>
    <source>
        <strain evidence="5">HaeL-2018</strain>
    </source>
</reference>
<dbReference type="AlphaFoldDB" id="A0A9J6FXY3"/>
<keyword evidence="1 2" id="KW-1015">Disulfide bond</keyword>
<evidence type="ECO:0000256" key="2">
    <source>
        <dbReference type="PROSITE-ProRule" id="PRU00124"/>
    </source>
</evidence>
<dbReference type="InterPro" id="IPR042333">
    <property type="entry name" value="LRAD2/Mig-13-like"/>
</dbReference>
<sequence>MAFQLLLVALLLICRLSLASRGSPATYVPYTMEDSCDGLPRTIHIPAPGPAAAIIACSHEGAHYKSGITCHFTVKTNKGYRIVVVFDALQFPGSVDNCSDALRISDTSNVSSPICSSTIKEISSKANFLNLTWTTGVGTAPSVDDGFEAVITAYRPVSGYCSSSEYKCDNSRCVDKILACDGHNNCGDNSDETCSFGGYCNLQAAHG</sequence>
<evidence type="ECO:0000256" key="1">
    <source>
        <dbReference type="ARBA" id="ARBA00023157"/>
    </source>
</evidence>
<dbReference type="EMBL" id="JABSTR010000004">
    <property type="protein sequence ID" value="KAH9367248.1"/>
    <property type="molecule type" value="Genomic_DNA"/>
</dbReference>
<keyword evidence="3" id="KW-0732">Signal</keyword>
<dbReference type="Proteomes" id="UP000821853">
    <property type="component" value="Chromosome 2"/>
</dbReference>
<dbReference type="OrthoDB" id="6508824at2759"/>
<dbReference type="PROSITE" id="PS01209">
    <property type="entry name" value="LDLRA_1"/>
    <property type="match status" value="1"/>
</dbReference>
<dbReference type="Pfam" id="PF00057">
    <property type="entry name" value="Ldl_recept_a"/>
    <property type="match status" value="1"/>
</dbReference>
<dbReference type="PROSITE" id="PS01180">
    <property type="entry name" value="CUB"/>
    <property type="match status" value="1"/>
</dbReference>
<dbReference type="SMART" id="SM00192">
    <property type="entry name" value="LDLa"/>
    <property type="match status" value="1"/>
</dbReference>
<name>A0A9J6FXY3_HAELO</name>